<dbReference type="EMBL" id="AVOT02012650">
    <property type="protein sequence ID" value="MBW0494587.1"/>
    <property type="molecule type" value="Genomic_DNA"/>
</dbReference>
<keyword evidence="11" id="KW-0804">Transcription</keyword>
<evidence type="ECO:0000259" key="15">
    <source>
        <dbReference type="PROSITE" id="PS50305"/>
    </source>
</evidence>
<keyword evidence="12" id="KW-0539">Nucleus</keyword>
<protein>
    <recommendedName>
        <fullName evidence="15">Deacetylase sirtuin-type domain-containing protein</fullName>
    </recommendedName>
</protein>
<evidence type="ECO:0000256" key="4">
    <source>
        <dbReference type="ARBA" id="ARBA00006924"/>
    </source>
</evidence>
<feature type="active site" description="Proton acceptor" evidence="13">
    <location>
        <position position="252"/>
    </location>
</feature>
<keyword evidence="9" id="KW-0805">Transcription regulation</keyword>
<dbReference type="SUPFAM" id="SSF52467">
    <property type="entry name" value="DHS-like NAD/FAD-binding domain"/>
    <property type="match status" value="1"/>
</dbReference>
<feature type="compositionally biased region" description="Low complexity" evidence="14">
    <location>
        <begin position="25"/>
        <end position="34"/>
    </location>
</feature>
<dbReference type="InterPro" id="IPR029035">
    <property type="entry name" value="DHS-like_NAD/FAD-binding_dom"/>
</dbReference>
<dbReference type="OrthoDB" id="420264at2759"/>
<dbReference type="GO" id="GO:0046970">
    <property type="term" value="F:histone H4K16 deacetylase activity, NAD-dependent"/>
    <property type="evidence" value="ECO:0007669"/>
    <property type="project" value="TreeGrafter"/>
</dbReference>
<keyword evidence="7 13" id="KW-0479">Metal-binding</keyword>
<feature type="binding site" evidence="13">
    <location>
        <position position="260"/>
    </location>
    <ligand>
        <name>Zn(2+)</name>
        <dbReference type="ChEBI" id="CHEBI:29105"/>
    </ligand>
</feature>
<dbReference type="PANTHER" id="PTHR11085">
    <property type="entry name" value="NAD-DEPENDENT PROTEIN DEACYLASE SIRTUIN-5, MITOCHONDRIAL-RELATED"/>
    <property type="match status" value="1"/>
</dbReference>
<keyword evidence="5" id="KW-0678">Repressor</keyword>
<dbReference type="Pfam" id="PF04574">
    <property type="entry name" value="DUF592"/>
    <property type="match status" value="1"/>
</dbReference>
<keyword evidence="17" id="KW-1185">Reference proteome</keyword>
<reference evidence="16" key="1">
    <citation type="submission" date="2021-03" db="EMBL/GenBank/DDBJ databases">
        <title>Draft genome sequence of rust myrtle Austropuccinia psidii MF-1, a brazilian biotype.</title>
        <authorList>
            <person name="Quecine M.C."/>
            <person name="Pachon D.M.R."/>
            <person name="Bonatelli M.L."/>
            <person name="Correr F.H."/>
            <person name="Franceschini L.M."/>
            <person name="Leite T.F."/>
            <person name="Margarido G.R.A."/>
            <person name="Almeida C.A."/>
            <person name="Ferrarezi J.A."/>
            <person name="Labate C.A."/>
        </authorList>
    </citation>
    <scope>NUCLEOTIDE SEQUENCE</scope>
    <source>
        <strain evidence="16">MF-1</strain>
    </source>
</reference>
<evidence type="ECO:0000256" key="7">
    <source>
        <dbReference type="ARBA" id="ARBA00022723"/>
    </source>
</evidence>
<keyword evidence="6" id="KW-0808">Transferase</keyword>
<evidence type="ECO:0000313" key="17">
    <source>
        <dbReference type="Proteomes" id="UP000765509"/>
    </source>
</evidence>
<evidence type="ECO:0000256" key="9">
    <source>
        <dbReference type="ARBA" id="ARBA00023015"/>
    </source>
</evidence>
<evidence type="ECO:0000256" key="12">
    <source>
        <dbReference type="ARBA" id="ARBA00023242"/>
    </source>
</evidence>
<dbReference type="GO" id="GO:0046872">
    <property type="term" value="F:metal ion binding"/>
    <property type="evidence" value="ECO:0007669"/>
    <property type="project" value="UniProtKB-KW"/>
</dbReference>
<dbReference type="GO" id="GO:0070403">
    <property type="term" value="F:NAD+ binding"/>
    <property type="evidence" value="ECO:0007669"/>
    <property type="project" value="InterPro"/>
</dbReference>
<evidence type="ECO:0000256" key="10">
    <source>
        <dbReference type="ARBA" id="ARBA00023027"/>
    </source>
</evidence>
<keyword evidence="10" id="KW-0520">NAD</keyword>
<dbReference type="Gene3D" id="3.30.1600.10">
    <property type="entry name" value="SIR2/SIRT2 'Small Domain"/>
    <property type="match status" value="1"/>
</dbReference>
<evidence type="ECO:0000256" key="8">
    <source>
        <dbReference type="ARBA" id="ARBA00022833"/>
    </source>
</evidence>
<evidence type="ECO:0000256" key="13">
    <source>
        <dbReference type="PROSITE-ProRule" id="PRU00236"/>
    </source>
</evidence>
<comment type="cofactor">
    <cofactor evidence="1">
        <name>Zn(2+)</name>
        <dbReference type="ChEBI" id="CHEBI:29105"/>
    </cofactor>
</comment>
<evidence type="ECO:0000313" key="16">
    <source>
        <dbReference type="EMBL" id="MBW0494587.1"/>
    </source>
</evidence>
<feature type="region of interest" description="Disordered" evidence="14">
    <location>
        <begin position="1"/>
        <end position="35"/>
    </location>
</feature>
<evidence type="ECO:0000256" key="2">
    <source>
        <dbReference type="ARBA" id="ARBA00004123"/>
    </source>
</evidence>
<comment type="caution">
    <text evidence="16">The sequence shown here is derived from an EMBL/GenBank/DDBJ whole genome shotgun (WGS) entry which is preliminary data.</text>
</comment>
<feature type="domain" description="Deacetylase sirtuin-type" evidence="15">
    <location>
        <begin position="118"/>
        <end position="431"/>
    </location>
</feature>
<dbReference type="InterPro" id="IPR026591">
    <property type="entry name" value="Sirtuin_cat_small_dom_sf"/>
</dbReference>
<proteinExistence type="inferred from homology"/>
<evidence type="ECO:0000256" key="1">
    <source>
        <dbReference type="ARBA" id="ARBA00001947"/>
    </source>
</evidence>
<dbReference type="InterPro" id="IPR003000">
    <property type="entry name" value="Sirtuin"/>
</dbReference>
<feature type="region of interest" description="Disordered" evidence="14">
    <location>
        <begin position="295"/>
        <end position="330"/>
    </location>
</feature>
<dbReference type="PROSITE" id="PS50305">
    <property type="entry name" value="SIRTUIN"/>
    <property type="match status" value="1"/>
</dbReference>
<dbReference type="InterPro" id="IPR050134">
    <property type="entry name" value="NAD-dep_sirtuin_deacylases"/>
</dbReference>
<evidence type="ECO:0000256" key="5">
    <source>
        <dbReference type="ARBA" id="ARBA00022491"/>
    </source>
</evidence>
<dbReference type="GO" id="GO:0005739">
    <property type="term" value="C:mitochondrion"/>
    <property type="evidence" value="ECO:0007669"/>
    <property type="project" value="UniProtKB-SubCell"/>
</dbReference>
<evidence type="ECO:0000256" key="3">
    <source>
        <dbReference type="ARBA" id="ARBA00004173"/>
    </source>
</evidence>
<dbReference type="PANTHER" id="PTHR11085:SF9">
    <property type="entry name" value="NAD-DEPENDENT PROTEIN DEACETYLASE SIRTUIN-1"/>
    <property type="match status" value="1"/>
</dbReference>
<evidence type="ECO:0000256" key="11">
    <source>
        <dbReference type="ARBA" id="ARBA00023163"/>
    </source>
</evidence>
<sequence length="518" mass="59116">MEQDGRDSSSLENSTLVHHGELSPDESPLSSPSSNDMMDWKEWEAWMSKLQRKGLNRFLTKYAAKQRFDIDKFLLNLEITISIAIDDDEDEEYKNLAKIQTLILIKKSIIQFLNTRKKLSNYNTLDDLVSLIQRSSKILVLTGAGISTSCGIPDFRSQDGLYSQLQDYEDLDDAYDMFDLNFFKSNPKPFYRFSKTIFPFSKPSLSAQAINPSDSHKFIKMLESKSKLLRNYTQNIDTLETRVGVENVVQCHGSFATFTCLKCLHKFPGQQFEDSISQGLVVLCQLCSQQNEQQEPSKKRRKMSLSQRKKNEEAGWGSSDNESSDENSDESQSFWVSKGLVKPDIIFFGEGLPKEFHEKIQSDRLECDLVLVMGTSLAVAPVSEILEVIPPAVPQILINRDPIRRGINFDIYLLGESDLIVREICKRLGDEWKLGGEKSAEGSTKAHLDEQSLIKYERLNQTHIWLFEGSNKSHPWLEQWKEDEQETDASEKSDEFTSDEVPKEDDESPPESSPSINK</sequence>
<gene>
    <name evidence="16" type="ORF">O181_034302</name>
</gene>
<feature type="binding site" evidence="13">
    <location>
        <position position="284"/>
    </location>
    <ligand>
        <name>Zn(2+)</name>
        <dbReference type="ChEBI" id="CHEBI:29105"/>
    </ligand>
</feature>
<feature type="binding site" evidence="13">
    <location>
        <position position="263"/>
    </location>
    <ligand>
        <name>Zn(2+)</name>
        <dbReference type="ChEBI" id="CHEBI:29105"/>
    </ligand>
</feature>
<comment type="subcellular location">
    <subcellularLocation>
        <location evidence="3">Mitochondrion</location>
    </subcellularLocation>
    <subcellularLocation>
        <location evidence="2">Nucleus</location>
    </subcellularLocation>
</comment>
<dbReference type="InterPro" id="IPR026590">
    <property type="entry name" value="Ssirtuin_cat_dom"/>
</dbReference>
<dbReference type="AlphaFoldDB" id="A0A9Q3D2Z3"/>
<feature type="compositionally biased region" description="Acidic residues" evidence="14">
    <location>
        <begin position="496"/>
        <end position="509"/>
    </location>
</feature>
<name>A0A9Q3D2Z3_9BASI</name>
<dbReference type="Pfam" id="PF02146">
    <property type="entry name" value="SIR2"/>
    <property type="match status" value="1"/>
</dbReference>
<dbReference type="Proteomes" id="UP000765509">
    <property type="component" value="Unassembled WGS sequence"/>
</dbReference>
<accession>A0A9Q3D2Z3</accession>
<organism evidence="16 17">
    <name type="scientific">Austropuccinia psidii MF-1</name>
    <dbReference type="NCBI Taxonomy" id="1389203"/>
    <lineage>
        <taxon>Eukaryota</taxon>
        <taxon>Fungi</taxon>
        <taxon>Dikarya</taxon>
        <taxon>Basidiomycota</taxon>
        <taxon>Pucciniomycotina</taxon>
        <taxon>Pucciniomycetes</taxon>
        <taxon>Pucciniales</taxon>
        <taxon>Sphaerophragmiaceae</taxon>
        <taxon>Austropuccinia</taxon>
    </lineage>
</organism>
<dbReference type="Gene3D" id="3.40.50.1220">
    <property type="entry name" value="TPP-binding domain"/>
    <property type="match status" value="1"/>
</dbReference>
<evidence type="ECO:0000256" key="14">
    <source>
        <dbReference type="SAM" id="MobiDB-lite"/>
    </source>
</evidence>
<dbReference type="GO" id="GO:0005634">
    <property type="term" value="C:nucleus"/>
    <property type="evidence" value="ECO:0007669"/>
    <property type="project" value="UniProtKB-SubCell"/>
</dbReference>
<feature type="binding site" evidence="13">
    <location>
        <position position="287"/>
    </location>
    <ligand>
        <name>Zn(2+)</name>
        <dbReference type="ChEBI" id="CHEBI:29105"/>
    </ligand>
</feature>
<keyword evidence="8 13" id="KW-0862">Zinc</keyword>
<feature type="region of interest" description="Disordered" evidence="14">
    <location>
        <begin position="477"/>
        <end position="518"/>
    </location>
</feature>
<comment type="similarity">
    <text evidence="4">Belongs to the sirtuin family. Class I subfamily.</text>
</comment>
<evidence type="ECO:0000256" key="6">
    <source>
        <dbReference type="ARBA" id="ARBA00022679"/>
    </source>
</evidence>
<dbReference type="InterPro" id="IPR007654">
    <property type="entry name" value="NAD-dep_histone_deAcase_SIR2_N"/>
</dbReference>